<evidence type="ECO:0000256" key="10">
    <source>
        <dbReference type="ARBA" id="ARBA00051823"/>
    </source>
</evidence>
<dbReference type="PANTHER" id="PTHR20905">
    <property type="entry name" value="N-ACETYLTRANSFERASE-RELATED"/>
    <property type="match status" value="1"/>
</dbReference>
<dbReference type="PANTHER" id="PTHR20905:SF1">
    <property type="entry name" value="AT07410P-RELATED"/>
    <property type="match status" value="1"/>
</dbReference>
<evidence type="ECO:0000256" key="4">
    <source>
        <dbReference type="ARBA" id="ARBA00038182"/>
    </source>
</evidence>
<evidence type="ECO:0000256" key="3">
    <source>
        <dbReference type="ARBA" id="ARBA00037926"/>
    </source>
</evidence>
<comment type="catalytic activity">
    <reaction evidence="6">
        <text>dopamine + (9Z)-octadecenoyl-CoA = N-(9Z-octadecanoyl)-dopamine + CoA + H(+)</text>
        <dbReference type="Rhea" id="RHEA:51380"/>
        <dbReference type="ChEBI" id="CHEBI:15378"/>
        <dbReference type="ChEBI" id="CHEBI:31883"/>
        <dbReference type="ChEBI" id="CHEBI:57287"/>
        <dbReference type="ChEBI" id="CHEBI:57387"/>
        <dbReference type="ChEBI" id="CHEBI:59905"/>
    </reaction>
    <physiologicalReaction direction="left-to-right" evidence="6">
        <dbReference type="Rhea" id="RHEA:51381"/>
    </physiologicalReaction>
</comment>
<comment type="similarity">
    <text evidence="4">Belongs to the acetyltransferase family. AANAT subfamily.</text>
</comment>
<evidence type="ECO:0000256" key="9">
    <source>
        <dbReference type="ARBA" id="ARBA00051711"/>
    </source>
</evidence>
<evidence type="ECO:0000256" key="8">
    <source>
        <dbReference type="ARBA" id="ARBA00051284"/>
    </source>
</evidence>
<protein>
    <recommendedName>
        <fullName evidence="5">aralkylamine N-acetyltransferase</fullName>
        <ecNumber evidence="5">2.3.1.87</ecNumber>
    </recommendedName>
</protein>
<dbReference type="FunFam" id="3.40.630.30:FF:000046">
    <property type="entry name" value="Dopamine N-acetyltransferase"/>
    <property type="match status" value="1"/>
</dbReference>
<dbReference type="PROSITE" id="PS51186">
    <property type="entry name" value="GNAT"/>
    <property type="match status" value="1"/>
</dbReference>
<dbReference type="SUPFAM" id="SSF55729">
    <property type="entry name" value="Acyl-CoA N-acyltransferases (Nat)"/>
    <property type="match status" value="1"/>
</dbReference>
<dbReference type="EC" id="2.3.1.87" evidence="5"/>
<dbReference type="InterPro" id="IPR016181">
    <property type="entry name" value="Acyl_CoA_acyltransferase"/>
</dbReference>
<proteinExistence type="inferred from homology"/>
<dbReference type="Gene3D" id="3.40.630.30">
    <property type="match status" value="1"/>
</dbReference>
<evidence type="ECO:0000259" key="14">
    <source>
        <dbReference type="PROSITE" id="PS51186"/>
    </source>
</evidence>
<dbReference type="AlphaFoldDB" id="A0A1Y1L2X8"/>
<comment type="catalytic activity">
    <reaction evidence="12">
        <text>dopamine + hexadecanoyl-CoA = N-hexadecanoyl-dopamine + CoA + H(+)</text>
        <dbReference type="Rhea" id="RHEA:51376"/>
        <dbReference type="ChEBI" id="CHEBI:15378"/>
        <dbReference type="ChEBI" id="CHEBI:57287"/>
        <dbReference type="ChEBI" id="CHEBI:57379"/>
        <dbReference type="ChEBI" id="CHEBI:59905"/>
        <dbReference type="ChEBI" id="CHEBI:134058"/>
    </reaction>
    <physiologicalReaction direction="left-to-right" evidence="12">
        <dbReference type="Rhea" id="RHEA:51377"/>
    </physiologicalReaction>
</comment>
<evidence type="ECO:0000256" key="12">
    <source>
        <dbReference type="ARBA" id="ARBA00052335"/>
    </source>
</evidence>
<evidence type="ECO:0000256" key="2">
    <source>
        <dbReference type="ARBA" id="ARBA00023315"/>
    </source>
</evidence>
<organism evidence="15">
    <name type="scientific">Photinus pyralis</name>
    <name type="common">Common eastern firefly</name>
    <name type="synonym">Lampyris pyralis</name>
    <dbReference type="NCBI Taxonomy" id="7054"/>
    <lineage>
        <taxon>Eukaryota</taxon>
        <taxon>Metazoa</taxon>
        <taxon>Ecdysozoa</taxon>
        <taxon>Arthropoda</taxon>
        <taxon>Hexapoda</taxon>
        <taxon>Insecta</taxon>
        <taxon>Pterygota</taxon>
        <taxon>Neoptera</taxon>
        <taxon>Endopterygota</taxon>
        <taxon>Coleoptera</taxon>
        <taxon>Polyphaga</taxon>
        <taxon>Elateriformia</taxon>
        <taxon>Elateroidea</taxon>
        <taxon>Lampyridae</taxon>
        <taxon>Lampyrinae</taxon>
        <taxon>Photinus</taxon>
    </lineage>
</organism>
<comment type="catalytic activity">
    <reaction evidence="10">
        <text>serotonin + (9Z)-octadecenoyl-CoA = N-(9Z-octadecenoyl)-serotonin + CoA + H(+)</text>
        <dbReference type="Rhea" id="RHEA:51392"/>
        <dbReference type="ChEBI" id="CHEBI:15378"/>
        <dbReference type="ChEBI" id="CHEBI:57287"/>
        <dbReference type="ChEBI" id="CHEBI:57387"/>
        <dbReference type="ChEBI" id="CHEBI:134064"/>
        <dbReference type="ChEBI" id="CHEBI:350546"/>
    </reaction>
    <physiologicalReaction direction="left-to-right" evidence="10">
        <dbReference type="Rhea" id="RHEA:51393"/>
    </physiologicalReaction>
</comment>
<comment type="catalytic activity">
    <reaction evidence="11">
        <text>serotonin + hexadecanoyl-CoA = N-hexadecanoyl-serotonin + CoA + H(+)</text>
        <dbReference type="Rhea" id="RHEA:51384"/>
        <dbReference type="ChEBI" id="CHEBI:15378"/>
        <dbReference type="ChEBI" id="CHEBI:57287"/>
        <dbReference type="ChEBI" id="CHEBI:57379"/>
        <dbReference type="ChEBI" id="CHEBI:134059"/>
        <dbReference type="ChEBI" id="CHEBI:350546"/>
    </reaction>
    <physiologicalReaction direction="left-to-right" evidence="11">
        <dbReference type="Rhea" id="RHEA:51385"/>
    </physiologicalReaction>
</comment>
<comment type="catalytic activity">
    <reaction evidence="13">
        <text>serotonin + acetyl-CoA = N-acetylserotonin + CoA + H(+)</text>
        <dbReference type="Rhea" id="RHEA:25217"/>
        <dbReference type="ChEBI" id="CHEBI:15378"/>
        <dbReference type="ChEBI" id="CHEBI:17697"/>
        <dbReference type="ChEBI" id="CHEBI:57287"/>
        <dbReference type="ChEBI" id="CHEBI:57288"/>
        <dbReference type="ChEBI" id="CHEBI:350546"/>
        <dbReference type="EC" id="2.3.1.87"/>
    </reaction>
    <physiologicalReaction direction="left-to-right" evidence="13">
        <dbReference type="Rhea" id="RHEA:25218"/>
    </physiologicalReaction>
</comment>
<comment type="pathway">
    <text evidence="3">Aromatic compound metabolism; melatonin biosynthesis; melatonin from serotonin: step 1/2.</text>
</comment>
<evidence type="ECO:0000256" key="7">
    <source>
        <dbReference type="ARBA" id="ARBA00050849"/>
    </source>
</evidence>
<evidence type="ECO:0000256" key="11">
    <source>
        <dbReference type="ARBA" id="ARBA00052178"/>
    </source>
</evidence>
<sequence>MDIVNLDPMILFAKVAVGEVPCALFWDSAELAGTSMDYEIRIVTEEDTEAVLELLKKNFFLDEPLNDYVKLIEFKDSTCEELEQFCKEKIHEKNSVMAITPSGQILGVSLNGTLEEDYGDVEQCQNPKFKKILKLLNHCAKIFQPIFNERFPKSSKVLNIRVLSSDSAWRGQGIAGALIKRSRQIAQEQGYDLIRVDCSSHFSARAVSKLGYELVYELKYEDYKDNGEVVFKLPHPHTCVAFFIQSTTSP</sequence>
<evidence type="ECO:0000256" key="6">
    <source>
        <dbReference type="ARBA" id="ARBA00050189"/>
    </source>
</evidence>
<comment type="catalytic activity">
    <reaction evidence="9">
        <text>dopamine + acetyl-CoA = N-acetyldopamine + CoA + H(+)</text>
        <dbReference type="Rhea" id="RHEA:51388"/>
        <dbReference type="ChEBI" id="CHEBI:15378"/>
        <dbReference type="ChEBI" id="CHEBI:57287"/>
        <dbReference type="ChEBI" id="CHEBI:57288"/>
        <dbReference type="ChEBI" id="CHEBI:59905"/>
        <dbReference type="ChEBI" id="CHEBI:125678"/>
    </reaction>
    <physiologicalReaction direction="left-to-right" evidence="9">
        <dbReference type="Rhea" id="RHEA:51389"/>
    </physiologicalReaction>
</comment>
<feature type="domain" description="N-acetyltransferase" evidence="14">
    <location>
        <begin position="38"/>
        <end position="236"/>
    </location>
</feature>
<reference evidence="15" key="1">
    <citation type="journal article" date="2016" name="Sci. Rep.">
        <title>Molecular characterization of firefly nuptial gifts: a multi-omics approach sheds light on postcopulatory sexual selection.</title>
        <authorList>
            <person name="Al-Wathiqui N."/>
            <person name="Fallon T.R."/>
            <person name="South A."/>
            <person name="Weng J.K."/>
            <person name="Lewis S.M."/>
        </authorList>
    </citation>
    <scope>NUCLEOTIDE SEQUENCE</scope>
</reference>
<name>A0A1Y1L2X8_PHOPY</name>
<dbReference type="InterPro" id="IPR000182">
    <property type="entry name" value="GNAT_dom"/>
</dbReference>
<evidence type="ECO:0000256" key="5">
    <source>
        <dbReference type="ARBA" id="ARBA00039114"/>
    </source>
</evidence>
<evidence type="ECO:0000313" key="15">
    <source>
        <dbReference type="EMBL" id="JAV68053.1"/>
    </source>
</evidence>
<keyword evidence="2" id="KW-0012">Acyltransferase</keyword>
<accession>A0A1Y1L2X8</accession>
<evidence type="ECO:0000256" key="1">
    <source>
        <dbReference type="ARBA" id="ARBA00022679"/>
    </source>
</evidence>
<keyword evidence="1" id="KW-0808">Transferase</keyword>
<dbReference type="EMBL" id="GEZM01066219">
    <property type="protein sequence ID" value="JAV68053.1"/>
    <property type="molecule type" value="Transcribed_RNA"/>
</dbReference>
<comment type="catalytic activity">
    <reaction evidence="7">
        <text>serotonin + octadecanoyl-CoA = N-octadecanoyl-serotonin + CoA + H(+)</text>
        <dbReference type="Rhea" id="RHEA:51400"/>
        <dbReference type="ChEBI" id="CHEBI:15378"/>
        <dbReference type="ChEBI" id="CHEBI:57287"/>
        <dbReference type="ChEBI" id="CHEBI:57394"/>
        <dbReference type="ChEBI" id="CHEBI:134065"/>
        <dbReference type="ChEBI" id="CHEBI:350546"/>
    </reaction>
    <physiologicalReaction direction="left-to-right" evidence="7">
        <dbReference type="Rhea" id="RHEA:51401"/>
    </physiologicalReaction>
</comment>
<dbReference type="GO" id="GO:0004059">
    <property type="term" value="F:aralkylamine N-acetyltransferase activity"/>
    <property type="evidence" value="ECO:0007669"/>
    <property type="project" value="UniProtKB-EC"/>
</dbReference>
<comment type="catalytic activity">
    <reaction evidence="8">
        <text>serotonin + (5Z,8Z,11Z,14Z)-eicosatetraenoyl-CoA = N-[(5Z,8Z,11Z,14Z)-eicosatetraenoyl]-serotonin + CoA + H(+)</text>
        <dbReference type="Rhea" id="RHEA:51396"/>
        <dbReference type="ChEBI" id="CHEBI:15378"/>
        <dbReference type="ChEBI" id="CHEBI:57287"/>
        <dbReference type="ChEBI" id="CHEBI:57368"/>
        <dbReference type="ChEBI" id="CHEBI:132255"/>
        <dbReference type="ChEBI" id="CHEBI:350546"/>
    </reaction>
    <physiologicalReaction direction="left-to-right" evidence="8">
        <dbReference type="Rhea" id="RHEA:51397"/>
    </physiologicalReaction>
</comment>
<evidence type="ECO:0000256" key="13">
    <source>
        <dbReference type="ARBA" id="ARBA00052491"/>
    </source>
</evidence>
<dbReference type="CDD" id="cd04301">
    <property type="entry name" value="NAT_SF"/>
    <property type="match status" value="1"/>
</dbReference>